<dbReference type="Pfam" id="PF12679">
    <property type="entry name" value="ABC2_membrane_2"/>
    <property type="match status" value="1"/>
</dbReference>
<name>A0A0W8FDI9_9ZZZZ</name>
<feature type="transmembrane region" description="Helical" evidence="1">
    <location>
        <begin position="21"/>
        <end position="42"/>
    </location>
</feature>
<feature type="transmembrane region" description="Helical" evidence="1">
    <location>
        <begin position="340"/>
        <end position="362"/>
    </location>
</feature>
<keyword evidence="1" id="KW-1133">Transmembrane helix</keyword>
<evidence type="ECO:0000256" key="1">
    <source>
        <dbReference type="SAM" id="Phobius"/>
    </source>
</evidence>
<protein>
    <submittedName>
        <fullName evidence="2">Uncharacterized protein</fullName>
    </submittedName>
</protein>
<sequence length="368" mass="40191">MTAGRLLTVARKEFVDHVTSRRFVIILALFLAISAAGMHQGIDMYEMSLQSYNEQMQIISEIEVHGDPGWMPEKPTVMYVFMYMAVYISAFGAVLAIAMGFDLVSKEKESRSLKSLLSHPVFRDEIINGKALGGIAALGFAMGLSILVSLALLLLFSIVPTIAELGSILLYGIVSTLFLITFFALALMMSTVSKESGNALIYTLIIFFALTTLMPMVGSIAADTVAGEQPEPPSVARMEVVYTGSSSAEAEGKEIAAPVPIRMNEDEWERYQDEMQAYWEKRKVVTDLTNLISPQANYQTISTAITNPRMAALMANPFTSVQSAPDADEAPGMLDALATVWMNLAALIVVPSVFFAAAYAAFMRMDIR</sequence>
<keyword evidence="1" id="KW-0472">Membrane</keyword>
<reference evidence="2" key="1">
    <citation type="journal article" date="2015" name="Proc. Natl. Acad. Sci. U.S.A.">
        <title>Networks of energetic and metabolic interactions define dynamics in microbial communities.</title>
        <authorList>
            <person name="Embree M."/>
            <person name="Liu J.K."/>
            <person name="Al-Bassam M.M."/>
            <person name="Zengler K."/>
        </authorList>
    </citation>
    <scope>NUCLEOTIDE SEQUENCE</scope>
</reference>
<feature type="transmembrane region" description="Helical" evidence="1">
    <location>
        <begin position="199"/>
        <end position="222"/>
    </location>
</feature>
<evidence type="ECO:0000313" key="2">
    <source>
        <dbReference type="EMBL" id="KUG18950.1"/>
    </source>
</evidence>
<accession>A0A0W8FDI9</accession>
<dbReference type="PANTHER" id="PTHR43471">
    <property type="entry name" value="ABC TRANSPORTER PERMEASE"/>
    <property type="match status" value="1"/>
</dbReference>
<dbReference type="PANTHER" id="PTHR43471:SF14">
    <property type="entry name" value="ABC-2 TYPE TRANSPORT SYSTEM PERMEASE PROTEIN"/>
    <property type="match status" value="1"/>
</dbReference>
<keyword evidence="1" id="KW-0812">Transmembrane</keyword>
<dbReference type="AlphaFoldDB" id="A0A0W8FDI9"/>
<proteinExistence type="predicted"/>
<dbReference type="GO" id="GO:0005886">
    <property type="term" value="C:plasma membrane"/>
    <property type="evidence" value="ECO:0007669"/>
    <property type="project" value="UniProtKB-SubCell"/>
</dbReference>
<feature type="transmembrane region" description="Helical" evidence="1">
    <location>
        <begin position="131"/>
        <end position="156"/>
    </location>
</feature>
<dbReference type="EMBL" id="LNQE01001345">
    <property type="protein sequence ID" value="KUG18950.1"/>
    <property type="molecule type" value="Genomic_DNA"/>
</dbReference>
<gene>
    <name evidence="2" type="ORF">ASZ90_011346</name>
</gene>
<feature type="transmembrane region" description="Helical" evidence="1">
    <location>
        <begin position="168"/>
        <end position="187"/>
    </location>
</feature>
<comment type="caution">
    <text evidence="2">The sequence shown here is derived from an EMBL/GenBank/DDBJ whole genome shotgun (WGS) entry which is preliminary data.</text>
</comment>
<feature type="transmembrane region" description="Helical" evidence="1">
    <location>
        <begin position="80"/>
        <end position="104"/>
    </location>
</feature>
<organism evidence="2">
    <name type="scientific">hydrocarbon metagenome</name>
    <dbReference type="NCBI Taxonomy" id="938273"/>
    <lineage>
        <taxon>unclassified sequences</taxon>
        <taxon>metagenomes</taxon>
        <taxon>ecological metagenomes</taxon>
    </lineage>
</organism>
<dbReference type="GO" id="GO:0140359">
    <property type="term" value="F:ABC-type transporter activity"/>
    <property type="evidence" value="ECO:0007669"/>
    <property type="project" value="InterPro"/>
</dbReference>